<accession>A0ABM0M7I2</accession>
<organism evidence="3 4">
    <name type="scientific">Saccoglossus kowalevskii</name>
    <name type="common">Acorn worm</name>
    <dbReference type="NCBI Taxonomy" id="10224"/>
    <lineage>
        <taxon>Eukaryota</taxon>
        <taxon>Metazoa</taxon>
        <taxon>Hemichordata</taxon>
        <taxon>Enteropneusta</taxon>
        <taxon>Harrimaniidae</taxon>
        <taxon>Saccoglossus</taxon>
    </lineage>
</organism>
<proteinExistence type="predicted"/>
<feature type="compositionally biased region" description="Acidic residues" evidence="1">
    <location>
        <begin position="954"/>
        <end position="968"/>
    </location>
</feature>
<feature type="compositionally biased region" description="Basic and acidic residues" evidence="1">
    <location>
        <begin position="988"/>
        <end position="1000"/>
    </location>
</feature>
<reference evidence="4" key="1">
    <citation type="submission" date="2025-08" db="UniProtKB">
        <authorList>
            <consortium name="RefSeq"/>
        </authorList>
    </citation>
    <scope>IDENTIFICATION</scope>
    <source>
        <tissue evidence="4">Testes</tissue>
    </source>
</reference>
<dbReference type="InterPro" id="IPR026847">
    <property type="entry name" value="VPS13"/>
</dbReference>
<dbReference type="GeneID" id="102805341"/>
<dbReference type="PANTHER" id="PTHR16166">
    <property type="entry name" value="VACUOLAR PROTEIN SORTING-ASSOCIATED PROTEIN VPS13"/>
    <property type="match status" value="1"/>
</dbReference>
<evidence type="ECO:0000313" key="3">
    <source>
        <dbReference type="Proteomes" id="UP000694865"/>
    </source>
</evidence>
<dbReference type="Proteomes" id="UP000694865">
    <property type="component" value="Unplaced"/>
</dbReference>
<protein>
    <submittedName>
        <fullName evidence="4">Vacuolar protein sorting-associated protein 13C-like</fullName>
    </submittedName>
</protein>
<sequence>MELISVLYRKVEPQCPEFKSFYNSMEQAVVIRFTALNVVFHKDAMLELKEFVEDLLQSASRLDSSDALETEPDLPPSGQQIPAPSMGGKSEDSGRATIPPSSTQGVIDTRNNIQFFMRAQLDYLSLTLCDSHNNIAEVFVRDLESGITMKHSRTTIRARLKDLSIEDSMSSNLYTKIICIEDATVFDVKFVILNRGDSVDTGLAMKDTSSTQLDYTLRLRMGRVQFVFLNKFVNDVMKFFEPFTNKEVIASATEASQGFVQKQVEDIQREGKKIGLNINIRAPVILVPQSSQSANTLIAHFGDLSIRNVYEEAKIPSGISVDHIPYVDKMLIELNAVQVSRAMIIENQAYGPRRLIIEPVSLHIEVKRALQPTIKEILLFDIKARLENIKVNLGEQDLATMLAITTHNLKEGQSEDTLTLPQQPFQIEARIESRDEGKLEVESIQTLKEDSGIEDELVDERPDVTSLSGNWKEIQVSFAMEGVDLELFTNEPRLDKNGAAGLQLRDNKHGLSQFMMHDVGVTACIFSDKAMEVKLTLASISLEDIRRNSPLAIKRMFQKLSQSTKKPAADEGGGSQVQTIKPMLDVTYKQYKNNDQSIDVAIEGIRLNVCTHYYLVVVQFFTSAMPTKKEDPLSETSTLPMSPTLPTPAAAPPVNHSLRVYATLKRPEIVLFAEPTSKDSHVLVLKSEAVFDYNSRNGQDDIAAGITNLHMVSCVYSMASKSTHRVLYPCNVTFTRTTSPSSGDVMSVTFTTLDLHISPTSVHIIKGIVDAVSTLNQSTPELPLPEEGDESENLWTPKAVTPDEYMRNLQVPEKDRDDIDLGLELADKIEKLTIAIPRVHVLIELEIAREHVPMMALDTVVEATLKNWSRYMQVTAELQLEMKYYNEKLDVWEPLIEPVMEKENVYRPWEMTIKVSKAPSRSINCTNTATPLGMDTLDGVLQPIPLPNVHEPSDSETDDDTDDDTDMDGDGRYSSSYFDSSEVGSPSDTEKQDEPLVKSDEDSDNEGVFDKITDFFGGMFSSDEESDEEDEPTVVQATDVIATIPVGDGDWEGGDEVDAEVCEELDSIATFIIINSLDMMQATLTPTAINIIKDVADAFTKSPELTLRHVEHKPAFRLVNTTGLKTKFLIHPNLLQVSPVLESATMEMRNIQVSNEVETKKPDEMDAVTLATTEDDIKGDSERYTHSLYVWAYIIAVQLC</sequence>
<evidence type="ECO:0000259" key="2">
    <source>
        <dbReference type="Pfam" id="PF25033"/>
    </source>
</evidence>
<dbReference type="PANTHER" id="PTHR16166:SF146">
    <property type="entry name" value="VACUOLAR PROTEIN SORTING-ASSOCIATED PROTEIN 13A-LIKE ISOFORM X1"/>
    <property type="match status" value="1"/>
</dbReference>
<feature type="compositionally biased region" description="Polar residues" evidence="1">
    <location>
        <begin position="973"/>
        <end position="987"/>
    </location>
</feature>
<evidence type="ECO:0000313" key="4">
    <source>
        <dbReference type="RefSeq" id="XP_006815973.1"/>
    </source>
</evidence>
<dbReference type="Pfam" id="PF25033">
    <property type="entry name" value="VPS13_M"/>
    <property type="match status" value="1"/>
</dbReference>
<gene>
    <name evidence="4" type="primary">LOC102805341</name>
</gene>
<dbReference type="InterPro" id="IPR056747">
    <property type="entry name" value="VPS13-like_M"/>
</dbReference>
<keyword evidence="3" id="KW-1185">Reference proteome</keyword>
<name>A0ABM0M7I2_SACKO</name>
<evidence type="ECO:0000256" key="1">
    <source>
        <dbReference type="SAM" id="MobiDB-lite"/>
    </source>
</evidence>
<dbReference type="RefSeq" id="XP_006815973.1">
    <property type="nucleotide sequence ID" value="XM_006815910.1"/>
</dbReference>
<feature type="region of interest" description="Disordered" evidence="1">
    <location>
        <begin position="934"/>
        <end position="1008"/>
    </location>
</feature>
<feature type="region of interest" description="Disordered" evidence="1">
    <location>
        <begin position="64"/>
        <end position="105"/>
    </location>
</feature>
<feature type="domain" description="VPS13-like middle region" evidence="2">
    <location>
        <begin position="128"/>
        <end position="925"/>
    </location>
</feature>